<name>A0AAE3XLV7_9BACT</name>
<proteinExistence type="predicted"/>
<comment type="caution">
    <text evidence="2">The sequence shown here is derived from an EMBL/GenBank/DDBJ whole genome shotgun (WGS) entry which is preliminary data.</text>
</comment>
<feature type="transmembrane region" description="Helical" evidence="1">
    <location>
        <begin position="6"/>
        <end position="23"/>
    </location>
</feature>
<evidence type="ECO:0008006" key="4">
    <source>
        <dbReference type="Google" id="ProtNLM"/>
    </source>
</evidence>
<dbReference type="RefSeq" id="WP_309938927.1">
    <property type="nucleotide sequence ID" value="NZ_AP025305.1"/>
</dbReference>
<keyword evidence="1" id="KW-0812">Transmembrane</keyword>
<dbReference type="EMBL" id="JAVDQD010000002">
    <property type="protein sequence ID" value="MDR6239312.1"/>
    <property type="molecule type" value="Genomic_DNA"/>
</dbReference>
<accession>A0AAE3XLV7</accession>
<keyword evidence="1" id="KW-1133">Transmembrane helix</keyword>
<evidence type="ECO:0000313" key="3">
    <source>
        <dbReference type="Proteomes" id="UP001185092"/>
    </source>
</evidence>
<evidence type="ECO:0000313" key="2">
    <source>
        <dbReference type="EMBL" id="MDR6239312.1"/>
    </source>
</evidence>
<keyword evidence="1" id="KW-0472">Membrane</keyword>
<dbReference type="AlphaFoldDB" id="A0AAE3XLV7"/>
<keyword evidence="3" id="KW-1185">Reference proteome</keyword>
<evidence type="ECO:0000256" key="1">
    <source>
        <dbReference type="SAM" id="Phobius"/>
    </source>
</evidence>
<sequence length="100" mass="12510">MKEKVWTKFAIILLLIIPFYIQYDLERYIYQQKEQYCIDIKRKKYTPALYYYCKFIFKKNEVRNLNQFYIKNGKCIKKYYSSNETKDLYFIYCYLSDSSE</sequence>
<dbReference type="Proteomes" id="UP001185092">
    <property type="component" value="Unassembled WGS sequence"/>
</dbReference>
<protein>
    <recommendedName>
        <fullName evidence="4">Transmembrane protein</fullName>
    </recommendedName>
</protein>
<gene>
    <name evidence="2" type="ORF">HNQ88_002349</name>
</gene>
<organism evidence="2 3">
    <name type="scientific">Aureibacter tunicatorum</name>
    <dbReference type="NCBI Taxonomy" id="866807"/>
    <lineage>
        <taxon>Bacteria</taxon>
        <taxon>Pseudomonadati</taxon>
        <taxon>Bacteroidota</taxon>
        <taxon>Cytophagia</taxon>
        <taxon>Cytophagales</taxon>
        <taxon>Persicobacteraceae</taxon>
        <taxon>Aureibacter</taxon>
    </lineage>
</organism>
<reference evidence="2" key="1">
    <citation type="submission" date="2023-07" db="EMBL/GenBank/DDBJ databases">
        <title>Genomic Encyclopedia of Type Strains, Phase IV (KMG-IV): sequencing the most valuable type-strain genomes for metagenomic binning, comparative biology and taxonomic classification.</title>
        <authorList>
            <person name="Goeker M."/>
        </authorList>
    </citation>
    <scope>NUCLEOTIDE SEQUENCE</scope>
    <source>
        <strain evidence="2">DSM 26174</strain>
    </source>
</reference>